<name>A0ABS7QXJ1_9ACTN</name>
<dbReference type="RefSeq" id="WP_222980144.1">
    <property type="nucleotide sequence ID" value="NZ_JAINVZ010000016.1"/>
</dbReference>
<keyword evidence="1" id="KW-1133">Transmembrane helix</keyword>
<dbReference type="EMBL" id="JAINVZ010000016">
    <property type="protein sequence ID" value="MBY8887389.1"/>
    <property type="molecule type" value="Genomic_DNA"/>
</dbReference>
<gene>
    <name evidence="2" type="ORF">K7472_21480</name>
</gene>
<dbReference type="InterPro" id="IPR025238">
    <property type="entry name" value="DUF4184"/>
</dbReference>
<protein>
    <submittedName>
        <fullName evidence="2">DUF4184 family protein</fullName>
    </submittedName>
</protein>
<dbReference type="Proteomes" id="UP001198565">
    <property type="component" value="Unassembled WGS sequence"/>
</dbReference>
<sequence>MPFTFSHPAAVLPALRAAGDGSVRGRGPLLVAGLVAGSLAPDVPFFLDSVLPGTYGFGRITHRPAGVPTLDPLIAAALAGGWTVARGPLTELLPPGTRLLPAARPLPHTGREPVADAARFWLSATVGAATHVGWDAFTHGGRWGVRRFPVLRREVAGVPLHHWAQYGSSAAGLVTLAVWSRRAVRDAPRPTEVADSGERSYPGTVARRVAVTGVAGCAVAGAVLRCVRDRPRGLSSLIASATFGAGAATAVAAGAYAGGVRTWRAVRGR</sequence>
<accession>A0ABS7QXJ1</accession>
<reference evidence="2 3" key="1">
    <citation type="submission" date="2021-08" db="EMBL/GenBank/DDBJ databases">
        <title>Streptomyces sp. PTM05 isolated from lichen.</title>
        <authorList>
            <person name="Somphong A."/>
            <person name="Phongsopitanun W."/>
            <person name="Tanasupawat S."/>
        </authorList>
    </citation>
    <scope>NUCLEOTIDE SEQUENCE [LARGE SCALE GENOMIC DNA]</scope>
    <source>
        <strain evidence="2 3">Ptm05</strain>
    </source>
</reference>
<proteinExistence type="predicted"/>
<organism evidence="2 3">
    <name type="scientific">Streptantibioticus parmotrematis</name>
    <dbReference type="NCBI Taxonomy" id="2873249"/>
    <lineage>
        <taxon>Bacteria</taxon>
        <taxon>Bacillati</taxon>
        <taxon>Actinomycetota</taxon>
        <taxon>Actinomycetes</taxon>
        <taxon>Kitasatosporales</taxon>
        <taxon>Streptomycetaceae</taxon>
        <taxon>Streptantibioticus</taxon>
    </lineage>
</organism>
<keyword evidence="3" id="KW-1185">Reference proteome</keyword>
<evidence type="ECO:0000313" key="2">
    <source>
        <dbReference type="EMBL" id="MBY8887389.1"/>
    </source>
</evidence>
<keyword evidence="1" id="KW-0472">Membrane</keyword>
<evidence type="ECO:0000256" key="1">
    <source>
        <dbReference type="SAM" id="Phobius"/>
    </source>
</evidence>
<comment type="caution">
    <text evidence="2">The sequence shown here is derived from an EMBL/GenBank/DDBJ whole genome shotgun (WGS) entry which is preliminary data.</text>
</comment>
<evidence type="ECO:0000313" key="3">
    <source>
        <dbReference type="Proteomes" id="UP001198565"/>
    </source>
</evidence>
<keyword evidence="1" id="KW-0812">Transmembrane</keyword>
<dbReference type="Pfam" id="PF13803">
    <property type="entry name" value="DUF4184"/>
    <property type="match status" value="1"/>
</dbReference>
<feature type="transmembrane region" description="Helical" evidence="1">
    <location>
        <begin position="234"/>
        <end position="257"/>
    </location>
</feature>